<keyword evidence="8" id="KW-0503">Monooxygenase</keyword>
<dbReference type="PROSITE" id="PS00086">
    <property type="entry name" value="CYTOCHROME_P450"/>
    <property type="match status" value="1"/>
</dbReference>
<dbReference type="EMBL" id="MDYQ01000001">
    <property type="protein sequence ID" value="PRP89669.1"/>
    <property type="molecule type" value="Genomic_DNA"/>
</dbReference>
<comment type="cofactor">
    <cofactor evidence="1 7">
        <name>heme</name>
        <dbReference type="ChEBI" id="CHEBI:30413"/>
    </cofactor>
</comment>
<dbReference type="CDD" id="cd11082">
    <property type="entry name" value="CYP61_CYP710"/>
    <property type="match status" value="1"/>
</dbReference>
<evidence type="ECO:0000256" key="3">
    <source>
        <dbReference type="ARBA" id="ARBA00022723"/>
    </source>
</evidence>
<dbReference type="GO" id="GO:0005506">
    <property type="term" value="F:iron ion binding"/>
    <property type="evidence" value="ECO:0007669"/>
    <property type="project" value="InterPro"/>
</dbReference>
<name>A0A2P6P0F3_9EUKA</name>
<dbReference type="PRINTS" id="PR00465">
    <property type="entry name" value="EP450IV"/>
</dbReference>
<evidence type="ECO:0000313" key="10">
    <source>
        <dbReference type="Proteomes" id="UP000241769"/>
    </source>
</evidence>
<dbReference type="AlphaFoldDB" id="A0A2P6P0F3"/>
<dbReference type="PANTHER" id="PTHR24286">
    <property type="entry name" value="CYTOCHROME P450 26"/>
    <property type="match status" value="1"/>
</dbReference>
<dbReference type="SUPFAM" id="SSF48264">
    <property type="entry name" value="Cytochrome P450"/>
    <property type="match status" value="1"/>
</dbReference>
<dbReference type="PRINTS" id="PR00385">
    <property type="entry name" value="P450"/>
</dbReference>
<evidence type="ECO:0000256" key="4">
    <source>
        <dbReference type="ARBA" id="ARBA00023002"/>
    </source>
</evidence>
<dbReference type="InterPro" id="IPR001128">
    <property type="entry name" value="Cyt_P450"/>
</dbReference>
<dbReference type="GO" id="GO:0016125">
    <property type="term" value="P:sterol metabolic process"/>
    <property type="evidence" value="ECO:0007669"/>
    <property type="project" value="TreeGrafter"/>
</dbReference>
<evidence type="ECO:0000256" key="6">
    <source>
        <dbReference type="ARBA" id="ARBA00039038"/>
    </source>
</evidence>
<evidence type="ECO:0000313" key="9">
    <source>
        <dbReference type="EMBL" id="PRP89669.1"/>
    </source>
</evidence>
<dbReference type="STRING" id="1890364.A0A2P6P0F3"/>
<evidence type="ECO:0000256" key="7">
    <source>
        <dbReference type="PIRSR" id="PIRSR602403-1"/>
    </source>
</evidence>
<comment type="caution">
    <text evidence="9">The sequence shown here is derived from an EMBL/GenBank/DDBJ whole genome shotgun (WGS) entry which is preliminary data.</text>
</comment>
<sequence>MSSLSPLPQTLNNLIRPVQNALLSIPFVSERPKLALAASIVAGLLALEQISYRRKKKDLPGPTWKIPIIGAFLDSLYPTFDGYLAKWYSGPLSCVAVFDRFIVIASGNETSRKILSSPEFAEPALIDSMRKILCNDNWVFLSGKAHTEYRKQLNVLFTRRAMATYLPIQQRVNAKHFDLWLSVGAKAQPFQLFFRELNMESSLRVFMGDYITDEVATRISEEYFRITAALELVNFPIALPGTKVWYAMRARQYIVDEFMKCIPVSRKRMAAGEPVTCMLDSWTKHMMEKRGEQGEEVRVFNDREITLTILTFLFASQDATSSAMTWAFQLLADHPDVLQRVRDEQMAVRNGDLNATVDFEVVEKMVYTRQTVKEILRYRPPVLMVPYQAKKSWDLSPDYTVPSGSMLIPTIWPSLHDPQVYPEPDKFNPDRWGPSGTAEKHPKNFMVFGSGTHYCLGKEYVVMHLMNVIGTASLLMDWKHHATPDSEKIVIFATTYPQDQCVCEFTPRVAAQ</sequence>
<dbReference type="GO" id="GO:0020037">
    <property type="term" value="F:heme binding"/>
    <property type="evidence" value="ECO:0007669"/>
    <property type="project" value="InterPro"/>
</dbReference>
<accession>A0A2P6P0F3</accession>
<evidence type="ECO:0000256" key="1">
    <source>
        <dbReference type="ARBA" id="ARBA00001971"/>
    </source>
</evidence>
<dbReference type="Gene3D" id="1.10.630.10">
    <property type="entry name" value="Cytochrome P450"/>
    <property type="match status" value="1"/>
</dbReference>
<feature type="binding site" description="axial binding residue" evidence="7">
    <location>
        <position position="455"/>
    </location>
    <ligand>
        <name>heme</name>
        <dbReference type="ChEBI" id="CHEBI:30413"/>
    </ligand>
    <ligandPart>
        <name>Fe</name>
        <dbReference type="ChEBI" id="CHEBI:18248"/>
    </ligandPart>
</feature>
<dbReference type="PANTHER" id="PTHR24286:SF228">
    <property type="entry name" value="C-22 STEROL DESATURASE ERG5"/>
    <property type="match status" value="1"/>
</dbReference>
<keyword evidence="4 8" id="KW-0560">Oxidoreductase</keyword>
<comment type="similarity">
    <text evidence="2 8">Belongs to the cytochrome P450 family.</text>
</comment>
<protein>
    <recommendedName>
        <fullName evidence="6">sterol 22-desaturase</fullName>
        <ecNumber evidence="6">1.14.19.41</ecNumber>
    </recommendedName>
</protein>
<evidence type="ECO:0000256" key="5">
    <source>
        <dbReference type="ARBA" id="ARBA00023004"/>
    </source>
</evidence>
<evidence type="ECO:0000256" key="8">
    <source>
        <dbReference type="RuleBase" id="RU000461"/>
    </source>
</evidence>
<dbReference type="EC" id="1.14.19.41" evidence="6"/>
<keyword evidence="3 7" id="KW-0479">Metal-binding</keyword>
<gene>
    <name evidence="9" type="ORF">PROFUN_00011</name>
</gene>
<dbReference type="Proteomes" id="UP000241769">
    <property type="component" value="Unassembled WGS sequence"/>
</dbReference>
<dbReference type="InterPro" id="IPR017972">
    <property type="entry name" value="Cyt_P450_CS"/>
</dbReference>
<dbReference type="OrthoDB" id="1372046at2759"/>
<organism evidence="9 10">
    <name type="scientific">Planoprotostelium fungivorum</name>
    <dbReference type="NCBI Taxonomy" id="1890364"/>
    <lineage>
        <taxon>Eukaryota</taxon>
        <taxon>Amoebozoa</taxon>
        <taxon>Evosea</taxon>
        <taxon>Variosea</taxon>
        <taxon>Cavosteliida</taxon>
        <taxon>Cavosteliaceae</taxon>
        <taxon>Planoprotostelium</taxon>
    </lineage>
</organism>
<evidence type="ECO:0000256" key="2">
    <source>
        <dbReference type="ARBA" id="ARBA00010617"/>
    </source>
</evidence>
<proteinExistence type="inferred from homology"/>
<dbReference type="InterPro" id="IPR036396">
    <property type="entry name" value="Cyt_P450_sf"/>
</dbReference>
<keyword evidence="5 7" id="KW-0408">Iron</keyword>
<dbReference type="InParanoid" id="A0A2P6P0F3"/>
<dbReference type="GO" id="GO:0000249">
    <property type="term" value="F:C-22 sterol desaturase (NADPH) activity"/>
    <property type="evidence" value="ECO:0007669"/>
    <property type="project" value="UniProtKB-EC"/>
</dbReference>
<keyword evidence="10" id="KW-1185">Reference proteome</keyword>
<keyword evidence="7 8" id="KW-0349">Heme</keyword>
<dbReference type="InterPro" id="IPR002403">
    <property type="entry name" value="Cyt_P450_E_grp-IV"/>
</dbReference>
<dbReference type="FunFam" id="1.10.630.10:FF:000021">
    <property type="entry name" value="Cytochrome P450 61"/>
    <property type="match status" value="1"/>
</dbReference>
<dbReference type="Pfam" id="PF00067">
    <property type="entry name" value="p450"/>
    <property type="match status" value="1"/>
</dbReference>
<reference evidence="9 10" key="1">
    <citation type="journal article" date="2018" name="Genome Biol. Evol.">
        <title>Multiple Roots of Fruiting Body Formation in Amoebozoa.</title>
        <authorList>
            <person name="Hillmann F."/>
            <person name="Forbes G."/>
            <person name="Novohradska S."/>
            <person name="Ferling I."/>
            <person name="Riege K."/>
            <person name="Groth M."/>
            <person name="Westermann M."/>
            <person name="Marz M."/>
            <person name="Spaller T."/>
            <person name="Winckler T."/>
            <person name="Schaap P."/>
            <person name="Glockner G."/>
        </authorList>
    </citation>
    <scope>NUCLEOTIDE SEQUENCE [LARGE SCALE GENOMIC DNA]</scope>
    <source>
        <strain evidence="9 10">Jena</strain>
    </source>
</reference>
<dbReference type="GO" id="GO:0004497">
    <property type="term" value="F:monooxygenase activity"/>
    <property type="evidence" value="ECO:0007669"/>
    <property type="project" value="UniProtKB-KW"/>
</dbReference>